<evidence type="ECO:0000256" key="1">
    <source>
        <dbReference type="SAM" id="MobiDB-lite"/>
    </source>
</evidence>
<gene>
    <name evidence="2" type="ORF">HRG_01605</name>
</gene>
<dbReference type="Proteomes" id="UP000824596">
    <property type="component" value="Unassembled WGS sequence"/>
</dbReference>
<organism evidence="2 3">
    <name type="scientific">Hirsutella rhossiliensis</name>
    <dbReference type="NCBI Taxonomy" id="111463"/>
    <lineage>
        <taxon>Eukaryota</taxon>
        <taxon>Fungi</taxon>
        <taxon>Dikarya</taxon>
        <taxon>Ascomycota</taxon>
        <taxon>Pezizomycotina</taxon>
        <taxon>Sordariomycetes</taxon>
        <taxon>Hypocreomycetidae</taxon>
        <taxon>Hypocreales</taxon>
        <taxon>Ophiocordycipitaceae</taxon>
        <taxon>Hirsutella</taxon>
    </lineage>
</organism>
<dbReference type="GeneID" id="68350734"/>
<protein>
    <recommendedName>
        <fullName evidence="4">FAR1 domain-containing protein</fullName>
    </recommendedName>
</protein>
<feature type="compositionally biased region" description="Basic and acidic residues" evidence="1">
    <location>
        <begin position="90"/>
        <end position="105"/>
    </location>
</feature>
<dbReference type="OrthoDB" id="4922674at2759"/>
<dbReference type="RefSeq" id="XP_044723709.1">
    <property type="nucleotide sequence ID" value="XM_044860076.1"/>
</dbReference>
<feature type="region of interest" description="Disordered" evidence="1">
    <location>
        <begin position="90"/>
        <end position="115"/>
    </location>
</feature>
<comment type="caution">
    <text evidence="2">The sequence shown here is derived from an EMBL/GenBank/DDBJ whole genome shotgun (WGS) entry which is preliminary data.</text>
</comment>
<dbReference type="AlphaFoldDB" id="A0A9P8SKS5"/>
<sequence>MPHTISSRHSRKATSLACRDHTALVASTIPGGNYANNLERQRLRRLSKVEEVDARKEIVARFQSALILAWELAETDSLLARELAKCREDSGLGRAPSERGDDHHGPVLSPTSLASSFSQDGQEYEEWNGFSDGECGDYSDVEPIPNPPIPGTAAPSIEALHAEVNAFAKANGFGVVRRNGTGSQIRKTRYVFECDRYGQPRPSRGSGLRQRRSRKCGCKWKVIAEALEGNNYMWTLRALPDPEHGRHNHERSISLSAHPVHGG</sequence>
<dbReference type="EMBL" id="JAIZPD010000002">
    <property type="protein sequence ID" value="KAH0966196.1"/>
    <property type="molecule type" value="Genomic_DNA"/>
</dbReference>
<reference evidence="2" key="1">
    <citation type="submission" date="2021-09" db="EMBL/GenBank/DDBJ databases">
        <title>A high-quality genome of the endoparasitic fungus Hirsutella rhossiliensis with a comparison of Hirsutella genomes reveals transposable elements contributing to genome size variation.</title>
        <authorList>
            <person name="Lin R."/>
            <person name="Jiao Y."/>
            <person name="Sun X."/>
            <person name="Ling J."/>
            <person name="Xie B."/>
            <person name="Cheng X."/>
        </authorList>
    </citation>
    <scope>NUCLEOTIDE SEQUENCE</scope>
    <source>
        <strain evidence="2">HR02</strain>
    </source>
</reference>
<proteinExistence type="predicted"/>
<evidence type="ECO:0000313" key="3">
    <source>
        <dbReference type="Proteomes" id="UP000824596"/>
    </source>
</evidence>
<evidence type="ECO:0008006" key="4">
    <source>
        <dbReference type="Google" id="ProtNLM"/>
    </source>
</evidence>
<name>A0A9P8SKS5_9HYPO</name>
<feature type="region of interest" description="Disordered" evidence="1">
    <location>
        <begin position="243"/>
        <end position="263"/>
    </location>
</feature>
<accession>A0A9P8SKS5</accession>
<keyword evidence="3" id="KW-1185">Reference proteome</keyword>
<evidence type="ECO:0000313" key="2">
    <source>
        <dbReference type="EMBL" id="KAH0966196.1"/>
    </source>
</evidence>